<feature type="transmembrane region" description="Helical" evidence="2">
    <location>
        <begin position="140"/>
        <end position="167"/>
    </location>
</feature>
<evidence type="ECO:0000313" key="3">
    <source>
        <dbReference type="EMBL" id="KAJ7217759.1"/>
    </source>
</evidence>
<feature type="transmembrane region" description="Helical" evidence="2">
    <location>
        <begin position="268"/>
        <end position="288"/>
    </location>
</feature>
<protein>
    <submittedName>
        <fullName evidence="3">Uncharacterized protein</fullName>
    </submittedName>
</protein>
<feature type="compositionally biased region" description="Low complexity" evidence="1">
    <location>
        <begin position="296"/>
        <end position="315"/>
    </location>
</feature>
<keyword evidence="2" id="KW-0812">Transmembrane</keyword>
<accession>A0AAD6VMR0</accession>
<feature type="transmembrane region" description="Helical" evidence="2">
    <location>
        <begin position="16"/>
        <end position="44"/>
    </location>
</feature>
<feature type="transmembrane region" description="Helical" evidence="2">
    <location>
        <begin position="105"/>
        <end position="128"/>
    </location>
</feature>
<feature type="transmembrane region" description="Helical" evidence="2">
    <location>
        <begin position="234"/>
        <end position="256"/>
    </location>
</feature>
<organism evidence="3 4">
    <name type="scientific">Mycena pura</name>
    <dbReference type="NCBI Taxonomy" id="153505"/>
    <lineage>
        <taxon>Eukaryota</taxon>
        <taxon>Fungi</taxon>
        <taxon>Dikarya</taxon>
        <taxon>Basidiomycota</taxon>
        <taxon>Agaricomycotina</taxon>
        <taxon>Agaricomycetes</taxon>
        <taxon>Agaricomycetidae</taxon>
        <taxon>Agaricales</taxon>
        <taxon>Marasmiineae</taxon>
        <taxon>Mycenaceae</taxon>
        <taxon>Mycena</taxon>
    </lineage>
</organism>
<sequence>MATSLAAELDAAGQTVMYYIIGLIVQTFVFGAYSIIIFLSTRMLLMRKLTTRVNRVMFGITTFMYLLSAAYWCYSIADGVDRINGLISLGKDPSLPLPPHTEVTLWSPLFNALVLINYCISDAVVVWRAWVICLRSHRKYLWITIFFLAVTSITVALTIAFRIAGTITSPIENLPNDNLLKRGIDVFQVTTLFSSLLSNLTATGVVSATAWRHYRNIRAAFSESKGTSTRANRILLLVVESGLLYCIAAIIGLLSSVVHLPHGTLGDLYTPVNIQIAGVYPSIVLLLVSTQKSLSDSAFGEDSSSTSSSSSSYYSKPLRPQYFGSPDTSVSSTVGAGKNSMTFASNPALSRFSLSSRTDSL</sequence>
<feature type="transmembrane region" description="Helical" evidence="2">
    <location>
        <begin position="187"/>
        <end position="214"/>
    </location>
</feature>
<evidence type="ECO:0000256" key="1">
    <source>
        <dbReference type="SAM" id="MobiDB-lite"/>
    </source>
</evidence>
<gene>
    <name evidence="3" type="ORF">GGX14DRAFT_34262</name>
</gene>
<name>A0AAD6VMR0_9AGAR</name>
<keyword evidence="2" id="KW-1133">Transmembrane helix</keyword>
<dbReference type="AlphaFoldDB" id="A0AAD6VMR0"/>
<keyword evidence="2" id="KW-0472">Membrane</keyword>
<evidence type="ECO:0000256" key="2">
    <source>
        <dbReference type="SAM" id="Phobius"/>
    </source>
</evidence>
<feature type="transmembrane region" description="Helical" evidence="2">
    <location>
        <begin position="56"/>
        <end position="77"/>
    </location>
</feature>
<reference evidence="3" key="1">
    <citation type="submission" date="2023-03" db="EMBL/GenBank/DDBJ databases">
        <title>Massive genome expansion in bonnet fungi (Mycena s.s.) driven by repeated elements and novel gene families across ecological guilds.</title>
        <authorList>
            <consortium name="Lawrence Berkeley National Laboratory"/>
            <person name="Harder C.B."/>
            <person name="Miyauchi S."/>
            <person name="Viragh M."/>
            <person name="Kuo A."/>
            <person name="Thoen E."/>
            <person name="Andreopoulos B."/>
            <person name="Lu D."/>
            <person name="Skrede I."/>
            <person name="Drula E."/>
            <person name="Henrissat B."/>
            <person name="Morin E."/>
            <person name="Kohler A."/>
            <person name="Barry K."/>
            <person name="LaButti K."/>
            <person name="Morin E."/>
            <person name="Salamov A."/>
            <person name="Lipzen A."/>
            <person name="Mereny Z."/>
            <person name="Hegedus B."/>
            <person name="Baldrian P."/>
            <person name="Stursova M."/>
            <person name="Weitz H."/>
            <person name="Taylor A."/>
            <person name="Grigoriev I.V."/>
            <person name="Nagy L.G."/>
            <person name="Martin F."/>
            <person name="Kauserud H."/>
        </authorList>
    </citation>
    <scope>NUCLEOTIDE SEQUENCE</scope>
    <source>
        <strain evidence="3">9144</strain>
    </source>
</reference>
<feature type="region of interest" description="Disordered" evidence="1">
    <location>
        <begin position="296"/>
        <end position="334"/>
    </location>
</feature>
<dbReference type="EMBL" id="JARJCW010000013">
    <property type="protein sequence ID" value="KAJ7217759.1"/>
    <property type="molecule type" value="Genomic_DNA"/>
</dbReference>
<comment type="caution">
    <text evidence="3">The sequence shown here is derived from an EMBL/GenBank/DDBJ whole genome shotgun (WGS) entry which is preliminary data.</text>
</comment>
<evidence type="ECO:0000313" key="4">
    <source>
        <dbReference type="Proteomes" id="UP001219525"/>
    </source>
</evidence>
<feature type="non-terminal residue" evidence="3">
    <location>
        <position position="361"/>
    </location>
</feature>
<proteinExistence type="predicted"/>
<dbReference type="Proteomes" id="UP001219525">
    <property type="component" value="Unassembled WGS sequence"/>
</dbReference>
<keyword evidence="4" id="KW-1185">Reference proteome</keyword>